<dbReference type="PANTHER" id="PTHR43840">
    <property type="entry name" value="MITOCHONDRIAL METAL TRANSPORTER 1-RELATED"/>
    <property type="match status" value="1"/>
</dbReference>
<evidence type="ECO:0000256" key="3">
    <source>
        <dbReference type="ARBA" id="ARBA00022448"/>
    </source>
</evidence>
<dbReference type="Proteomes" id="UP001461341">
    <property type="component" value="Chromosome"/>
</dbReference>
<dbReference type="SUPFAM" id="SSF161111">
    <property type="entry name" value="Cation efflux protein transmembrane domain-like"/>
    <property type="match status" value="1"/>
</dbReference>
<sequence>MPLTEKENTFHYVKYAVLLSVFGNLILFFLKVYFGIISHSLAMISDAFHTLSDLSTSVIVLFAAREARRSPDSEHPFGHGRAEDIAIVSMSTLLIVVAFEFLRRGYTRFYTGNTVRTSLPLLAVIILSIITKELMARGTFLLGKKANSSLIKADAWHHRSDALSSLPVALVCIFPNYPLVDAAVTIFIASLIGIVGIQLLKETVSRLMGRAISKEEEEKIKEVITRSFPEIKDIHSITLHDYGGKGVITLHVTVKSNLSVLESHQLADSIEKAIHQATGYQGLVHIEPDQD</sequence>
<dbReference type="InterPro" id="IPR027470">
    <property type="entry name" value="Cation_efflux_CTD"/>
</dbReference>
<protein>
    <submittedName>
        <fullName evidence="10">Cation diffusion facilitator family transporter</fullName>
    </submittedName>
</protein>
<feature type="transmembrane region" description="Helical" evidence="7">
    <location>
        <begin position="12"/>
        <end position="34"/>
    </location>
</feature>
<dbReference type="EMBL" id="CP121689">
    <property type="protein sequence ID" value="WZL76524.1"/>
    <property type="molecule type" value="Genomic_DNA"/>
</dbReference>
<dbReference type="InterPro" id="IPR058533">
    <property type="entry name" value="Cation_efflux_TM"/>
</dbReference>
<evidence type="ECO:0000256" key="6">
    <source>
        <dbReference type="ARBA" id="ARBA00023136"/>
    </source>
</evidence>
<dbReference type="InterPro" id="IPR036837">
    <property type="entry name" value="Cation_efflux_CTD_sf"/>
</dbReference>
<dbReference type="InterPro" id="IPR027469">
    <property type="entry name" value="Cation_efflux_TMD_sf"/>
</dbReference>
<keyword evidence="6 7" id="KW-0472">Membrane</keyword>
<dbReference type="InterPro" id="IPR050291">
    <property type="entry name" value="CDF_Transporter"/>
</dbReference>
<comment type="similarity">
    <text evidence="2">Belongs to the cation diffusion facilitator (CDF) transporter (TC 2.A.4) family.</text>
</comment>
<dbReference type="Gene3D" id="1.20.1510.10">
    <property type="entry name" value="Cation efflux protein transmembrane domain"/>
    <property type="match status" value="1"/>
</dbReference>
<evidence type="ECO:0000313" key="10">
    <source>
        <dbReference type="EMBL" id="WZL76524.1"/>
    </source>
</evidence>
<evidence type="ECO:0000256" key="7">
    <source>
        <dbReference type="SAM" id="Phobius"/>
    </source>
</evidence>
<keyword evidence="3" id="KW-0813">Transport</keyword>
<gene>
    <name evidence="10" type="ORF">QBE54_01975</name>
</gene>
<name>A0ABZ2YC00_9BACT</name>
<evidence type="ECO:0000256" key="4">
    <source>
        <dbReference type="ARBA" id="ARBA00022692"/>
    </source>
</evidence>
<organism evidence="10 11">
    <name type="scientific">Thermatribacter velox</name>
    <dbReference type="NCBI Taxonomy" id="3039681"/>
    <lineage>
        <taxon>Bacteria</taxon>
        <taxon>Pseudomonadati</taxon>
        <taxon>Atribacterota</taxon>
        <taxon>Atribacteria</taxon>
        <taxon>Atribacterales</taxon>
        <taxon>Thermatribacteraceae</taxon>
        <taxon>Thermatribacter</taxon>
    </lineage>
</organism>
<evidence type="ECO:0000259" key="9">
    <source>
        <dbReference type="Pfam" id="PF16916"/>
    </source>
</evidence>
<dbReference type="Pfam" id="PF16916">
    <property type="entry name" value="ZT_dimer"/>
    <property type="match status" value="1"/>
</dbReference>
<feature type="domain" description="Cation efflux protein cytoplasmic" evidence="9">
    <location>
        <begin position="213"/>
        <end position="288"/>
    </location>
</feature>
<dbReference type="SUPFAM" id="SSF160240">
    <property type="entry name" value="Cation efflux protein cytoplasmic domain-like"/>
    <property type="match status" value="1"/>
</dbReference>
<feature type="transmembrane region" description="Helical" evidence="7">
    <location>
        <begin position="85"/>
        <end position="102"/>
    </location>
</feature>
<accession>A0ABZ2YC00</accession>
<keyword evidence="11" id="KW-1185">Reference proteome</keyword>
<dbReference type="RefSeq" id="WP_369018688.1">
    <property type="nucleotide sequence ID" value="NZ_CP121689.1"/>
</dbReference>
<evidence type="ECO:0000259" key="8">
    <source>
        <dbReference type="Pfam" id="PF01545"/>
    </source>
</evidence>
<keyword evidence="5 7" id="KW-1133">Transmembrane helix</keyword>
<dbReference type="InterPro" id="IPR002524">
    <property type="entry name" value="Cation_efflux"/>
</dbReference>
<evidence type="ECO:0000256" key="1">
    <source>
        <dbReference type="ARBA" id="ARBA00004141"/>
    </source>
</evidence>
<keyword evidence="4 7" id="KW-0812">Transmembrane</keyword>
<dbReference type="Pfam" id="PF01545">
    <property type="entry name" value="Cation_efflux"/>
    <property type="match status" value="1"/>
</dbReference>
<evidence type="ECO:0000256" key="5">
    <source>
        <dbReference type="ARBA" id="ARBA00022989"/>
    </source>
</evidence>
<feature type="transmembrane region" description="Helical" evidence="7">
    <location>
        <begin position="182"/>
        <end position="200"/>
    </location>
</feature>
<feature type="transmembrane region" description="Helical" evidence="7">
    <location>
        <begin position="114"/>
        <end position="131"/>
    </location>
</feature>
<comment type="subcellular location">
    <subcellularLocation>
        <location evidence="1">Membrane</location>
        <topology evidence="1">Multi-pass membrane protein</topology>
    </subcellularLocation>
</comment>
<evidence type="ECO:0000256" key="2">
    <source>
        <dbReference type="ARBA" id="ARBA00008114"/>
    </source>
</evidence>
<reference evidence="10 11" key="1">
    <citation type="submission" date="2023-03" db="EMBL/GenBank/DDBJ databases">
        <title>Novel Species.</title>
        <authorList>
            <person name="Ma S."/>
        </authorList>
    </citation>
    <scope>NUCLEOTIDE SEQUENCE [LARGE SCALE GENOMIC DNA]</scope>
    <source>
        <strain evidence="10 11">B11</strain>
    </source>
</reference>
<dbReference type="NCBIfam" id="TIGR01297">
    <property type="entry name" value="CDF"/>
    <property type="match status" value="1"/>
</dbReference>
<evidence type="ECO:0000313" key="11">
    <source>
        <dbReference type="Proteomes" id="UP001461341"/>
    </source>
</evidence>
<feature type="domain" description="Cation efflux protein transmembrane" evidence="8">
    <location>
        <begin position="17"/>
        <end position="208"/>
    </location>
</feature>
<proteinExistence type="inferred from homology"/>
<dbReference type="Gene3D" id="3.30.70.1350">
    <property type="entry name" value="Cation efflux protein, cytoplasmic domain"/>
    <property type="match status" value="1"/>
</dbReference>
<dbReference type="PANTHER" id="PTHR43840:SF15">
    <property type="entry name" value="MITOCHONDRIAL METAL TRANSPORTER 1-RELATED"/>
    <property type="match status" value="1"/>
</dbReference>